<dbReference type="Proteomes" id="UP000292052">
    <property type="component" value="Unassembled WGS sequence"/>
</dbReference>
<proteinExistence type="predicted"/>
<dbReference type="InterPro" id="IPR018631">
    <property type="entry name" value="AAA-ATPase-like_dom"/>
</dbReference>
<dbReference type="PANTHER" id="PTHR34825:SF1">
    <property type="entry name" value="AAA-ATPASE-LIKE DOMAIN-CONTAINING PROTEIN"/>
    <property type="match status" value="1"/>
</dbReference>
<sequence length="192" mass="22079">KTNLFKNLKIQTEENIFFERHCRTHPVLHLDFGSVRGGCFAGVKKHLAVILAVNGAFVEHKYVVKKTDNGTLVWASEKLKNVDINVKTFGKYIDREECTMSDEVDLKYSLKFLSEVLHAYYEEKVFILIDEYDALTMNMVFGKCSNKDDIDLMVEFLKCFMANTLKFNNFVKRSLIFACDRLSGAFSGDSTR</sequence>
<name>A0A482W9B1_ASBVE</name>
<protein>
    <submittedName>
        <fullName evidence="2">AAA-ATPase like domain containing protein</fullName>
    </submittedName>
</protein>
<reference evidence="2 3" key="1">
    <citation type="submission" date="2017-03" db="EMBL/GenBank/DDBJ databases">
        <title>Genome of the blue death feigning beetle - Asbolus verrucosus.</title>
        <authorList>
            <person name="Rider S.D."/>
        </authorList>
    </citation>
    <scope>NUCLEOTIDE SEQUENCE [LARGE SCALE GENOMIC DNA]</scope>
    <source>
        <strain evidence="2">Butters</strain>
        <tissue evidence="2">Head and leg muscle</tissue>
    </source>
</reference>
<evidence type="ECO:0000313" key="3">
    <source>
        <dbReference type="Proteomes" id="UP000292052"/>
    </source>
</evidence>
<evidence type="ECO:0000313" key="2">
    <source>
        <dbReference type="EMBL" id="RZC41736.1"/>
    </source>
</evidence>
<dbReference type="AlphaFoldDB" id="A0A482W9B1"/>
<organism evidence="2 3">
    <name type="scientific">Asbolus verrucosus</name>
    <name type="common">Desert ironclad beetle</name>
    <dbReference type="NCBI Taxonomy" id="1661398"/>
    <lineage>
        <taxon>Eukaryota</taxon>
        <taxon>Metazoa</taxon>
        <taxon>Ecdysozoa</taxon>
        <taxon>Arthropoda</taxon>
        <taxon>Hexapoda</taxon>
        <taxon>Insecta</taxon>
        <taxon>Pterygota</taxon>
        <taxon>Neoptera</taxon>
        <taxon>Endopterygota</taxon>
        <taxon>Coleoptera</taxon>
        <taxon>Polyphaga</taxon>
        <taxon>Cucujiformia</taxon>
        <taxon>Tenebrionidae</taxon>
        <taxon>Pimeliinae</taxon>
        <taxon>Asbolus</taxon>
    </lineage>
</organism>
<dbReference type="PANTHER" id="PTHR34825">
    <property type="entry name" value="CONSERVED PROTEIN, WITH A WEAK D-GALACTARATE DEHYDRATASE/ALTRONATE HYDROLASE DOMAIN"/>
    <property type="match status" value="1"/>
</dbReference>
<evidence type="ECO:0000259" key="1">
    <source>
        <dbReference type="Pfam" id="PF09820"/>
    </source>
</evidence>
<dbReference type="OrthoDB" id="6751648at2759"/>
<dbReference type="EMBL" id="QDEB01014483">
    <property type="protein sequence ID" value="RZC41736.1"/>
    <property type="molecule type" value="Genomic_DNA"/>
</dbReference>
<feature type="domain" description="AAA-ATPase-like" evidence="1">
    <location>
        <begin position="2"/>
        <end position="176"/>
    </location>
</feature>
<accession>A0A482W9B1</accession>
<dbReference type="Pfam" id="PF09820">
    <property type="entry name" value="AAA-ATPase_like"/>
    <property type="match status" value="1"/>
</dbReference>
<keyword evidence="3" id="KW-1185">Reference proteome</keyword>
<comment type="caution">
    <text evidence="2">The sequence shown here is derived from an EMBL/GenBank/DDBJ whole genome shotgun (WGS) entry which is preliminary data.</text>
</comment>
<feature type="non-terminal residue" evidence="2">
    <location>
        <position position="1"/>
    </location>
</feature>
<gene>
    <name evidence="2" type="ORF">BDFB_014572</name>
</gene>